<proteinExistence type="inferred from homology"/>
<keyword evidence="9" id="KW-1185">Reference proteome</keyword>
<dbReference type="InterPro" id="IPR007485">
    <property type="entry name" value="LPS_assembly_LptE"/>
</dbReference>
<dbReference type="PANTHER" id="PTHR38098:SF1">
    <property type="entry name" value="LPS-ASSEMBLY LIPOPROTEIN LPTE"/>
    <property type="match status" value="1"/>
</dbReference>
<reference evidence="8 9" key="1">
    <citation type="journal article" date="2019" name="ISME J.">
        <title>Evolution in action: habitat transition from sediment to the pelagial leads to genome streamlining in Methylophilaceae.</title>
        <authorList>
            <person name="Salcher M."/>
            <person name="Schaefle D."/>
            <person name="Kaspar M."/>
            <person name="Neuenschwander S.M."/>
            <person name="Ghai R."/>
        </authorList>
    </citation>
    <scope>NUCLEOTIDE SEQUENCE [LARGE SCALE GENOMIC DNA]</scope>
    <source>
        <strain evidence="8 9">MMS-RI-1</strain>
    </source>
</reference>
<dbReference type="Gene3D" id="3.30.160.150">
    <property type="entry name" value="Lipoprotein like domain"/>
    <property type="match status" value="1"/>
</dbReference>
<keyword evidence="7" id="KW-1133">Transmembrane helix</keyword>
<keyword evidence="5" id="KW-0449">Lipoprotein</keyword>
<dbReference type="Proteomes" id="UP000312102">
    <property type="component" value="Chromosome"/>
</dbReference>
<dbReference type="EMBL" id="CP040986">
    <property type="protein sequence ID" value="QDD13802.1"/>
    <property type="molecule type" value="Genomic_DNA"/>
</dbReference>
<evidence type="ECO:0000256" key="7">
    <source>
        <dbReference type="SAM" id="Phobius"/>
    </source>
</evidence>
<dbReference type="GO" id="GO:0001530">
    <property type="term" value="F:lipopolysaccharide binding"/>
    <property type="evidence" value="ECO:0007669"/>
    <property type="project" value="TreeGrafter"/>
</dbReference>
<dbReference type="GO" id="GO:0043165">
    <property type="term" value="P:Gram-negative-bacterium-type cell outer membrane assembly"/>
    <property type="evidence" value="ECO:0007669"/>
    <property type="project" value="UniProtKB-UniRule"/>
</dbReference>
<dbReference type="GO" id="GO:0009279">
    <property type="term" value="C:cell outer membrane"/>
    <property type="evidence" value="ECO:0007669"/>
    <property type="project" value="UniProtKB-UniRule"/>
</dbReference>
<evidence type="ECO:0000256" key="2">
    <source>
        <dbReference type="ARBA" id="ARBA00023136"/>
    </source>
</evidence>
<name>A0AAE6KPL2_9PROT</name>
<evidence type="ECO:0000256" key="4">
    <source>
        <dbReference type="ARBA" id="ARBA00023237"/>
    </source>
</evidence>
<keyword evidence="2 6" id="KW-0472">Membrane</keyword>
<protein>
    <recommendedName>
        <fullName evidence="6">LPS-assembly lipoprotein LptE</fullName>
    </recommendedName>
</protein>
<keyword evidence="3" id="KW-0564">Palmitate</keyword>
<dbReference type="Pfam" id="PF04390">
    <property type="entry name" value="LptE"/>
    <property type="match status" value="1"/>
</dbReference>
<evidence type="ECO:0000313" key="9">
    <source>
        <dbReference type="Proteomes" id="UP000312102"/>
    </source>
</evidence>
<accession>A0AAE6KPL2</accession>
<organism evidence="8 9">
    <name type="scientific">Candidatus Methylopumilus rimovensis</name>
    <dbReference type="NCBI Taxonomy" id="2588535"/>
    <lineage>
        <taxon>Bacteria</taxon>
        <taxon>Pseudomonadati</taxon>
        <taxon>Pseudomonadota</taxon>
        <taxon>Betaproteobacteria</taxon>
        <taxon>Nitrosomonadales</taxon>
        <taxon>Methylophilaceae</taxon>
        <taxon>Candidatus Methylopumilus</taxon>
    </lineage>
</organism>
<evidence type="ECO:0000256" key="1">
    <source>
        <dbReference type="ARBA" id="ARBA00022729"/>
    </source>
</evidence>
<evidence type="ECO:0000256" key="5">
    <source>
        <dbReference type="ARBA" id="ARBA00023288"/>
    </source>
</evidence>
<dbReference type="KEGG" id="mrk:FIT61_05090"/>
<keyword evidence="4 6" id="KW-0998">Cell outer membrane</keyword>
<dbReference type="GO" id="GO:0015920">
    <property type="term" value="P:lipopolysaccharide transport"/>
    <property type="evidence" value="ECO:0007669"/>
    <property type="project" value="TreeGrafter"/>
</dbReference>
<dbReference type="HAMAP" id="MF_01186">
    <property type="entry name" value="LPS_assembly_LptE"/>
    <property type="match status" value="1"/>
</dbReference>
<dbReference type="PANTHER" id="PTHR38098">
    <property type="entry name" value="LPS-ASSEMBLY LIPOPROTEIN LPTE"/>
    <property type="match status" value="1"/>
</dbReference>
<evidence type="ECO:0000256" key="3">
    <source>
        <dbReference type="ARBA" id="ARBA00023139"/>
    </source>
</evidence>
<dbReference type="GO" id="GO:1990351">
    <property type="term" value="C:transporter complex"/>
    <property type="evidence" value="ECO:0007669"/>
    <property type="project" value="TreeGrafter"/>
</dbReference>
<evidence type="ECO:0000256" key="6">
    <source>
        <dbReference type="HAMAP-Rule" id="MF_01186"/>
    </source>
</evidence>
<gene>
    <name evidence="6" type="primary">lptE</name>
    <name evidence="8" type="ORF">FIT61_05090</name>
</gene>
<dbReference type="AlphaFoldDB" id="A0AAE6KPL2"/>
<evidence type="ECO:0000313" key="8">
    <source>
        <dbReference type="EMBL" id="QDD13802.1"/>
    </source>
</evidence>
<feature type="transmembrane region" description="Helical" evidence="7">
    <location>
        <begin position="6"/>
        <end position="25"/>
    </location>
</feature>
<keyword evidence="7" id="KW-0812">Transmembrane</keyword>
<comment type="similarity">
    <text evidence="6">Belongs to the LptE lipoprotein family.</text>
</comment>
<comment type="subunit">
    <text evidence="6">Component of the lipopolysaccharide transport and assembly complex. Interacts with LptD.</text>
</comment>
<comment type="function">
    <text evidence="6">Together with LptD, is involved in the assembly of lipopolysaccharide (LPS) at the surface of the outer membrane. Required for the proper assembly of LptD. Binds LPS and may serve as the LPS recognition site at the outer membrane.</text>
</comment>
<sequence>MMNTIYEKFITLFMLLMITSCGFHLRGMTEISFKTISLEGKELSFTKNLKKTLASNKVAIILPTENPELRIELLSEESEKRILSLSGQGLVREFEIFYRVRYRIKTIDSETWSQENIIETRRDFTFSDSNLIGKEEEERQLNESMRNEAITNLFNQIQHTNK</sequence>
<keyword evidence="1" id="KW-0732">Signal</keyword>